<dbReference type="GO" id="GO:0005184">
    <property type="term" value="F:neuropeptide hormone activity"/>
    <property type="evidence" value="ECO:0007669"/>
    <property type="project" value="InterPro"/>
</dbReference>
<evidence type="ECO:0000313" key="7">
    <source>
        <dbReference type="Ensembl" id="ENSPSNP00000012630.1"/>
    </source>
</evidence>
<reference evidence="7" key="2">
    <citation type="submission" date="2025-08" db="UniProtKB">
        <authorList>
            <consortium name="Ensembl"/>
        </authorList>
    </citation>
    <scope>IDENTIFICATION</scope>
</reference>
<dbReference type="Pfam" id="PF15171">
    <property type="entry name" value="Spexin"/>
    <property type="match status" value="1"/>
</dbReference>
<feature type="compositionally biased region" description="Pro residues" evidence="6">
    <location>
        <begin position="33"/>
        <end position="43"/>
    </location>
</feature>
<keyword evidence="5" id="KW-0732">Signal</keyword>
<proteinExistence type="inferred from homology"/>
<dbReference type="PANTHER" id="PTHR28590:SF1">
    <property type="entry name" value="SPEXIN"/>
    <property type="match status" value="1"/>
</dbReference>
<dbReference type="InterPro" id="IPR028126">
    <property type="entry name" value="Spexin"/>
</dbReference>
<dbReference type="GeneTree" id="ENSGT00390000012501"/>
<name>A0A8C9BUS1_PHOSS</name>
<dbReference type="AlphaFoldDB" id="A0A8C9BUS1"/>
<organism evidence="7 8">
    <name type="scientific">Phocoena sinus</name>
    <name type="common">Vaquita</name>
    <dbReference type="NCBI Taxonomy" id="42100"/>
    <lineage>
        <taxon>Eukaryota</taxon>
        <taxon>Metazoa</taxon>
        <taxon>Chordata</taxon>
        <taxon>Craniata</taxon>
        <taxon>Vertebrata</taxon>
        <taxon>Euteleostomi</taxon>
        <taxon>Mammalia</taxon>
        <taxon>Eutheria</taxon>
        <taxon>Laurasiatheria</taxon>
        <taxon>Artiodactyla</taxon>
        <taxon>Whippomorpha</taxon>
        <taxon>Cetacea</taxon>
        <taxon>Odontoceti</taxon>
        <taxon>Phocoenidae</taxon>
        <taxon>Phocoena</taxon>
    </lineage>
</organism>
<evidence type="ECO:0000313" key="8">
    <source>
        <dbReference type="Proteomes" id="UP000694554"/>
    </source>
</evidence>
<keyword evidence="4" id="KW-0372">Hormone</keyword>
<comment type="subcellular location">
    <subcellularLocation>
        <location evidence="1">Secreted</location>
    </subcellularLocation>
</comment>
<evidence type="ECO:0000256" key="1">
    <source>
        <dbReference type="ARBA" id="ARBA00004613"/>
    </source>
</evidence>
<dbReference type="GO" id="GO:0005737">
    <property type="term" value="C:cytoplasm"/>
    <property type="evidence" value="ECO:0007669"/>
    <property type="project" value="TreeGrafter"/>
</dbReference>
<evidence type="ECO:0000256" key="6">
    <source>
        <dbReference type="SAM" id="MobiDB-lite"/>
    </source>
</evidence>
<dbReference type="Proteomes" id="UP000694554">
    <property type="component" value="Chromosome 10"/>
</dbReference>
<dbReference type="GO" id="GO:1904306">
    <property type="term" value="P:positive regulation of gastro-intestinal system smooth muscle contraction"/>
    <property type="evidence" value="ECO:0007669"/>
    <property type="project" value="TreeGrafter"/>
</dbReference>
<dbReference type="Ensembl" id="ENSPSNT00000014288.1">
    <property type="protein sequence ID" value="ENSPSNP00000012630.1"/>
    <property type="gene ID" value="ENSPSNG00000009281.1"/>
</dbReference>
<protein>
    <submittedName>
        <fullName evidence="7">Spexin hormone</fullName>
    </submittedName>
</protein>
<feature type="compositionally biased region" description="Basic and acidic residues" evidence="6">
    <location>
        <begin position="80"/>
        <end position="101"/>
    </location>
</feature>
<dbReference type="GO" id="GO:0005615">
    <property type="term" value="C:extracellular space"/>
    <property type="evidence" value="ECO:0007669"/>
    <property type="project" value="TreeGrafter"/>
</dbReference>
<evidence type="ECO:0000256" key="4">
    <source>
        <dbReference type="ARBA" id="ARBA00022702"/>
    </source>
</evidence>
<keyword evidence="3" id="KW-0964">Secreted</keyword>
<feature type="region of interest" description="Disordered" evidence="6">
    <location>
        <begin position="80"/>
        <end position="107"/>
    </location>
</feature>
<comment type="similarity">
    <text evidence="2">Belongs to the spexin family.</text>
</comment>
<sequence>GHTALPWLVSEIAAPFEAHSGDRGRGACGLYPWSPPSSAPAPQPGQFRAHRAPPAPGPGTPIDRAGWALSPCLALAEGRRFISDQSRRKDLADRPPPERRSPNPQLLTLPEAAAVLLASLQKLQEAGEENFDQTRFLEDSLLNW</sequence>
<reference evidence="7" key="3">
    <citation type="submission" date="2025-09" db="UniProtKB">
        <authorList>
            <consortium name="Ensembl"/>
        </authorList>
    </citation>
    <scope>IDENTIFICATION</scope>
</reference>
<dbReference type="PANTHER" id="PTHR28590">
    <property type="entry name" value="SPEXIN"/>
    <property type="match status" value="1"/>
</dbReference>
<evidence type="ECO:0000256" key="5">
    <source>
        <dbReference type="ARBA" id="ARBA00022729"/>
    </source>
</evidence>
<evidence type="ECO:0000256" key="3">
    <source>
        <dbReference type="ARBA" id="ARBA00022525"/>
    </source>
</evidence>
<feature type="region of interest" description="Disordered" evidence="6">
    <location>
        <begin position="19"/>
        <end position="63"/>
    </location>
</feature>
<reference evidence="7" key="1">
    <citation type="submission" date="2019-08" db="EMBL/GenBank/DDBJ databases">
        <title>Phocoena sinus (Vaquita) genome, mPhoSin1, primary haplotype.</title>
        <authorList>
            <person name="Morin P."/>
            <person name="Mountcastle J."/>
            <person name="Fungtammasan C."/>
            <person name="Rhie A."/>
            <person name="Rojas-Bracho L."/>
            <person name="Smith C.R."/>
            <person name="Taylor B.L."/>
            <person name="Gulland F.M.D."/>
            <person name="Musser W."/>
            <person name="Houck M."/>
            <person name="Haase B."/>
            <person name="Paez S."/>
            <person name="Howe K."/>
            <person name="Torrance J."/>
            <person name="Formenti G."/>
            <person name="Phillippy A."/>
            <person name="Ryder O."/>
            <person name="Jarvis E.D."/>
            <person name="Fedrigo O."/>
        </authorList>
    </citation>
    <scope>NUCLEOTIDE SEQUENCE [LARGE SCALE GENOMIC DNA]</scope>
</reference>
<keyword evidence="8" id="KW-1185">Reference proteome</keyword>
<accession>A0A8C9BUS1</accession>
<evidence type="ECO:0000256" key="2">
    <source>
        <dbReference type="ARBA" id="ARBA00006687"/>
    </source>
</evidence>
<gene>
    <name evidence="7" type="primary">SPX</name>
</gene>